<sequence length="104" mass="11656">MTPVRKTRSGQAGVKKMSRQTGKKGKSVKPGDLHGVQNLNLKGLEEELAKKVHKEKELASNLASTSLEVKKLRERLQEKKQKKKQRKQKAKERKKAAQANATAN</sequence>
<feature type="compositionally biased region" description="Basic residues" evidence="1">
    <location>
        <begin position="80"/>
        <end position="96"/>
    </location>
</feature>
<proteinExistence type="predicted"/>
<organism evidence="2 3">
    <name type="scientific">Calocera cornea HHB12733</name>
    <dbReference type="NCBI Taxonomy" id="1353952"/>
    <lineage>
        <taxon>Eukaryota</taxon>
        <taxon>Fungi</taxon>
        <taxon>Dikarya</taxon>
        <taxon>Basidiomycota</taxon>
        <taxon>Agaricomycotina</taxon>
        <taxon>Dacrymycetes</taxon>
        <taxon>Dacrymycetales</taxon>
        <taxon>Dacrymycetaceae</taxon>
        <taxon>Calocera</taxon>
    </lineage>
</organism>
<evidence type="ECO:0000313" key="2">
    <source>
        <dbReference type="EMBL" id="KZT52881.1"/>
    </source>
</evidence>
<accession>A0A165DIJ8</accession>
<keyword evidence="3" id="KW-1185">Reference proteome</keyword>
<protein>
    <submittedName>
        <fullName evidence="2">Uncharacterized protein</fullName>
    </submittedName>
</protein>
<dbReference type="EMBL" id="KV424052">
    <property type="protein sequence ID" value="KZT52881.1"/>
    <property type="molecule type" value="Genomic_DNA"/>
</dbReference>
<feature type="region of interest" description="Disordered" evidence="1">
    <location>
        <begin position="1"/>
        <end position="37"/>
    </location>
</feature>
<gene>
    <name evidence="2" type="ORF">CALCODRAFT_557818</name>
</gene>
<feature type="region of interest" description="Disordered" evidence="1">
    <location>
        <begin position="76"/>
        <end position="104"/>
    </location>
</feature>
<feature type="compositionally biased region" description="Basic residues" evidence="1">
    <location>
        <begin position="16"/>
        <end position="27"/>
    </location>
</feature>
<name>A0A165DIJ8_9BASI</name>
<evidence type="ECO:0000313" key="3">
    <source>
        <dbReference type="Proteomes" id="UP000076842"/>
    </source>
</evidence>
<dbReference type="Proteomes" id="UP000076842">
    <property type="component" value="Unassembled WGS sequence"/>
</dbReference>
<reference evidence="2 3" key="1">
    <citation type="journal article" date="2016" name="Mol. Biol. Evol.">
        <title>Comparative Genomics of Early-Diverging Mushroom-Forming Fungi Provides Insights into the Origins of Lignocellulose Decay Capabilities.</title>
        <authorList>
            <person name="Nagy L.G."/>
            <person name="Riley R."/>
            <person name="Tritt A."/>
            <person name="Adam C."/>
            <person name="Daum C."/>
            <person name="Floudas D."/>
            <person name="Sun H."/>
            <person name="Yadav J.S."/>
            <person name="Pangilinan J."/>
            <person name="Larsson K.H."/>
            <person name="Matsuura K."/>
            <person name="Barry K."/>
            <person name="Labutti K."/>
            <person name="Kuo R."/>
            <person name="Ohm R.A."/>
            <person name="Bhattacharya S.S."/>
            <person name="Shirouzu T."/>
            <person name="Yoshinaga Y."/>
            <person name="Martin F.M."/>
            <person name="Grigoriev I.V."/>
            <person name="Hibbett D.S."/>
        </authorList>
    </citation>
    <scope>NUCLEOTIDE SEQUENCE [LARGE SCALE GENOMIC DNA]</scope>
    <source>
        <strain evidence="2 3">HHB12733</strain>
    </source>
</reference>
<dbReference type="AlphaFoldDB" id="A0A165DIJ8"/>
<evidence type="ECO:0000256" key="1">
    <source>
        <dbReference type="SAM" id="MobiDB-lite"/>
    </source>
</evidence>
<dbReference type="InParanoid" id="A0A165DIJ8"/>